<evidence type="ECO:0008006" key="3">
    <source>
        <dbReference type="Google" id="ProtNLM"/>
    </source>
</evidence>
<evidence type="ECO:0000313" key="2">
    <source>
        <dbReference type="Proteomes" id="UP001278571"/>
    </source>
</evidence>
<proteinExistence type="predicted"/>
<sequence length="380" mass="39566">MAVRPGWLLPTGQTRQTTRLTQVGAVTPTTPLASRSGVLPGSADGQYRVGGLSMTGSGPMTSTVHAGRAVVQGPPEQGAYPVTLDGDTVLTFGDGNPLHPRIDLVVLRVRDADADNGGAYEAGLEIVVGQPSATPVAPPAPATSLPLFTVRVKAGTSAGTGGIDWTGGDLTDLRTTVAAVGGILPVYNNAGVPGSYPGQYQDNHTARHLQRWSGTEWVAYPREIGGIAPQSALSVGSYAGQFREHNGVLQRWNGTVWATYHPPVESETTTSGAVALPNWALVSYDARRTRSGLCTMTVTVNRTGPQIDANSAGNIVDEPLCTLPAGWRTAVGMDAVVSDGFAEGTAWLSTSGQVTLRTWSSNGALVNGRNVRVSATYILP</sequence>
<gene>
    <name evidence="1" type="ORF">R2363_17180</name>
</gene>
<dbReference type="Proteomes" id="UP001278571">
    <property type="component" value="Unassembled WGS sequence"/>
</dbReference>
<reference evidence="1 2" key="1">
    <citation type="submission" date="2023-10" db="EMBL/GenBank/DDBJ databases">
        <authorList>
            <person name="Wang X.X."/>
        </authorList>
    </citation>
    <scope>NUCLEOTIDE SEQUENCE [LARGE SCALE GENOMIC DNA]</scope>
    <source>
        <strain evidence="1 2">NBRC 12816</strain>
    </source>
</reference>
<evidence type="ECO:0000313" key="1">
    <source>
        <dbReference type="EMBL" id="MDX2293903.1"/>
    </source>
</evidence>
<accession>A0ABU4K825</accession>
<dbReference type="EMBL" id="JAWJZF010000372">
    <property type="protein sequence ID" value="MDX2293903.1"/>
    <property type="molecule type" value="Genomic_DNA"/>
</dbReference>
<protein>
    <recommendedName>
        <fullName evidence="3">Minor tail protein</fullName>
    </recommendedName>
</protein>
<keyword evidence="2" id="KW-1185">Reference proteome</keyword>
<name>A0ABU4K825_9ACTN</name>
<organism evidence="1 2">
    <name type="scientific">Streptomyces roseolus</name>
    <dbReference type="NCBI Taxonomy" id="67358"/>
    <lineage>
        <taxon>Bacteria</taxon>
        <taxon>Bacillati</taxon>
        <taxon>Actinomycetota</taxon>
        <taxon>Actinomycetes</taxon>
        <taxon>Kitasatosporales</taxon>
        <taxon>Streptomycetaceae</taxon>
        <taxon>Streptomyces</taxon>
    </lineage>
</organism>
<comment type="caution">
    <text evidence="1">The sequence shown here is derived from an EMBL/GenBank/DDBJ whole genome shotgun (WGS) entry which is preliminary data.</text>
</comment>
<dbReference type="RefSeq" id="WP_319010224.1">
    <property type="nucleotide sequence ID" value="NZ_JAWJZF010000372.1"/>
</dbReference>